<evidence type="ECO:0000256" key="1">
    <source>
        <dbReference type="SAM" id="Phobius"/>
    </source>
</evidence>
<proteinExistence type="predicted"/>
<evidence type="ECO:0000313" key="2">
    <source>
        <dbReference type="EMBL" id="ABF51867.1"/>
    </source>
</evidence>
<dbReference type="Proteomes" id="UP000006578">
    <property type="component" value="Chromosome"/>
</dbReference>
<reference evidence="2 3" key="1">
    <citation type="journal article" date="2009" name="Proc. Natl. Acad. Sci. U.S.A.">
        <title>The genomic basis of trophic strategy in marine bacteria.</title>
        <authorList>
            <person name="Lauro F.M."/>
            <person name="McDougald D."/>
            <person name="Thomas T."/>
            <person name="Williams T.J."/>
            <person name="Egan S."/>
            <person name="Rice S."/>
            <person name="DeMaere M.Z."/>
            <person name="Ting L."/>
            <person name="Ertan H."/>
            <person name="Johnson J."/>
            <person name="Ferriera S."/>
            <person name="Lapidus A."/>
            <person name="Anderson I."/>
            <person name="Kyrpides N."/>
            <person name="Munk A.C."/>
            <person name="Detter C."/>
            <person name="Han C.S."/>
            <person name="Brown M.V."/>
            <person name="Robb F.T."/>
            <person name="Kjelleberg S."/>
            <person name="Cavicchioli R."/>
        </authorList>
    </citation>
    <scope>NUCLEOTIDE SEQUENCE [LARGE SCALE GENOMIC DNA]</scope>
    <source>
        <strain evidence="3">DSM 13593 / LMG 18877 / RB2256</strain>
    </source>
</reference>
<name>Q1GWV5_SPHAL</name>
<dbReference type="AlphaFoldDB" id="Q1GWV5"/>
<gene>
    <name evidence="2" type="ordered locus">Sala_0143</name>
</gene>
<keyword evidence="3" id="KW-1185">Reference proteome</keyword>
<accession>Q1GWV5</accession>
<keyword evidence="1" id="KW-0472">Membrane</keyword>
<keyword evidence="1" id="KW-0812">Transmembrane</keyword>
<dbReference type="KEGG" id="sal:Sala_0143"/>
<organism evidence="2 3">
    <name type="scientific">Sphingopyxis alaskensis (strain DSM 13593 / LMG 18877 / RB2256)</name>
    <name type="common">Sphingomonas alaskensis</name>
    <dbReference type="NCBI Taxonomy" id="317655"/>
    <lineage>
        <taxon>Bacteria</taxon>
        <taxon>Pseudomonadati</taxon>
        <taxon>Pseudomonadota</taxon>
        <taxon>Alphaproteobacteria</taxon>
        <taxon>Sphingomonadales</taxon>
        <taxon>Sphingomonadaceae</taxon>
        <taxon>Sphingopyxis</taxon>
    </lineage>
</organism>
<keyword evidence="1" id="KW-1133">Transmembrane helix</keyword>
<dbReference type="EMBL" id="CP000356">
    <property type="protein sequence ID" value="ABF51867.1"/>
    <property type="molecule type" value="Genomic_DNA"/>
</dbReference>
<sequence>MSGEGDLKVGGENRMFIVELTAVVIAAYVTALVMREMPRLFALLVVQIADRLSGARRTHIVEALNGRQVPVTWAATSEDRNLLHAAMRSTMRVTTFRSLYPLNRWNRLLGPF</sequence>
<protein>
    <submittedName>
        <fullName evidence="2">Uncharacterized protein</fullName>
    </submittedName>
</protein>
<feature type="transmembrane region" description="Helical" evidence="1">
    <location>
        <begin position="15"/>
        <end position="34"/>
    </location>
</feature>
<dbReference type="HOGENOM" id="CLU_2144201_0_0_5"/>
<evidence type="ECO:0000313" key="3">
    <source>
        <dbReference type="Proteomes" id="UP000006578"/>
    </source>
</evidence>